<dbReference type="AlphaFoldDB" id="A0A0G3M6F4"/>
<dbReference type="Proteomes" id="UP000035213">
    <property type="component" value="Chromosome"/>
</dbReference>
<dbReference type="KEGG" id="cgn:OK18_08360"/>
<dbReference type="SUPFAM" id="SSF55729">
    <property type="entry name" value="Acyl-CoA N-acyltransferases (Nat)"/>
    <property type="match status" value="1"/>
</dbReference>
<dbReference type="EMBL" id="CP009928">
    <property type="protein sequence ID" value="AKK72632.1"/>
    <property type="molecule type" value="Genomic_DNA"/>
</dbReference>
<dbReference type="PATRIC" id="fig|1324352.5.peg.1755"/>
<dbReference type="Gene3D" id="3.40.630.30">
    <property type="match status" value="1"/>
</dbReference>
<dbReference type="InterPro" id="IPR000182">
    <property type="entry name" value="GNAT_dom"/>
</dbReference>
<dbReference type="InterPro" id="IPR016181">
    <property type="entry name" value="Acyl_CoA_acyltransferase"/>
</dbReference>
<name>A0A0G3M6F4_CHRGL</name>
<accession>A0A0G3M6F4</accession>
<dbReference type="RefSeq" id="WP_050021676.1">
    <property type="nucleotide sequence ID" value="NZ_CP009928.1"/>
</dbReference>
<evidence type="ECO:0000313" key="2">
    <source>
        <dbReference type="EMBL" id="AKK72632.1"/>
    </source>
</evidence>
<dbReference type="Pfam" id="PF00583">
    <property type="entry name" value="Acetyltransf_1"/>
    <property type="match status" value="1"/>
</dbReference>
<feature type="domain" description="N-acetyltransferase" evidence="1">
    <location>
        <begin position="130"/>
        <end position="182"/>
    </location>
</feature>
<sequence length="212" mass="24380">MKNNLETLAPETGFETPVVFTEPESWHWKVLAKAFITDPTIRFWFNGKENEDLLENFFEAVVKDVLMSGGTVFSSADRKAVFVWAWLGNTDQKANTFKEKWHGILGETGVKRYNWLYEAGNIHLNPDKVQKSMEPAYLAVLPEAQGRGYGSHLFKWTLDYFDRKGYDAPFILASTRRSAKLYCPLLGYDVHKEVFVNSNDTEPIGVFLKRKK</sequence>
<evidence type="ECO:0000313" key="3">
    <source>
        <dbReference type="Proteomes" id="UP000035213"/>
    </source>
</evidence>
<dbReference type="OrthoDB" id="1452841at2"/>
<organism evidence="2 3">
    <name type="scientific">Chryseobacterium gallinarum</name>
    <dbReference type="NCBI Taxonomy" id="1324352"/>
    <lineage>
        <taxon>Bacteria</taxon>
        <taxon>Pseudomonadati</taxon>
        <taxon>Bacteroidota</taxon>
        <taxon>Flavobacteriia</taxon>
        <taxon>Flavobacteriales</taxon>
        <taxon>Weeksellaceae</taxon>
        <taxon>Chryseobacterium group</taxon>
        <taxon>Chryseobacterium</taxon>
    </lineage>
</organism>
<evidence type="ECO:0000259" key="1">
    <source>
        <dbReference type="Pfam" id="PF00583"/>
    </source>
</evidence>
<dbReference type="STRING" id="1324352.OK18_08360"/>
<dbReference type="CDD" id="cd04301">
    <property type="entry name" value="NAT_SF"/>
    <property type="match status" value="1"/>
</dbReference>
<protein>
    <recommendedName>
        <fullName evidence="1">N-acetyltransferase domain-containing protein</fullName>
    </recommendedName>
</protein>
<gene>
    <name evidence="2" type="ORF">OK18_08360</name>
</gene>
<reference evidence="2 3" key="1">
    <citation type="submission" date="2014-11" db="EMBL/GenBank/DDBJ databases">
        <authorList>
            <person name="Park G.-S."/>
            <person name="Hong S.-J."/>
            <person name="Jung B.K."/>
            <person name="Khan A.R."/>
            <person name="Kwak Y."/>
            <person name="Shin J.-H."/>
        </authorList>
    </citation>
    <scope>NUCLEOTIDE SEQUENCE [LARGE SCALE GENOMIC DNA]</scope>
    <source>
        <strain evidence="2 3">DSM 27622</strain>
    </source>
</reference>
<dbReference type="GO" id="GO:0016747">
    <property type="term" value="F:acyltransferase activity, transferring groups other than amino-acyl groups"/>
    <property type="evidence" value="ECO:0007669"/>
    <property type="project" value="InterPro"/>
</dbReference>
<proteinExistence type="predicted"/>